<dbReference type="InParanoid" id="A0A420WKB7"/>
<keyword evidence="6" id="KW-0732">Signal</keyword>
<reference evidence="8 9" key="1">
    <citation type="submission" date="2018-10" db="EMBL/GenBank/DDBJ databases">
        <title>Genomic Encyclopedia of Type Strains, Phase IV (KMG-IV): sequencing the most valuable type-strain genomes for metagenomic binning, comparative biology and taxonomic classification.</title>
        <authorList>
            <person name="Goeker M."/>
        </authorList>
    </citation>
    <scope>NUCLEOTIDE SEQUENCE [LARGE SCALE GENOMIC DNA]</scope>
    <source>
        <strain evidence="8 9">DSM 22008</strain>
    </source>
</reference>
<keyword evidence="3" id="KW-0564">Palmitate</keyword>
<keyword evidence="2 3" id="KW-0961">Cell wall biogenesis/degradation</keyword>
<comment type="similarity">
    <text evidence="3 4">Belongs to the RlpA family.</text>
</comment>
<evidence type="ECO:0000256" key="2">
    <source>
        <dbReference type="ARBA" id="ARBA00023316"/>
    </source>
</evidence>
<keyword evidence="3" id="KW-0472">Membrane</keyword>
<comment type="caution">
    <text evidence="8">The sequence shown here is derived from an EMBL/GenBank/DDBJ whole genome shotgun (WGS) entry which is preliminary data.</text>
</comment>
<dbReference type="GO" id="GO:0000270">
    <property type="term" value="P:peptidoglycan metabolic process"/>
    <property type="evidence" value="ECO:0007669"/>
    <property type="project" value="UniProtKB-UniRule"/>
</dbReference>
<dbReference type="AlphaFoldDB" id="A0A420WKB7"/>
<evidence type="ECO:0000256" key="4">
    <source>
        <dbReference type="RuleBase" id="RU003495"/>
    </source>
</evidence>
<gene>
    <name evidence="3" type="primary">rlpA</name>
    <name evidence="8" type="ORF">DES40_0691</name>
</gene>
<name>A0A420WKB7_9PROT</name>
<dbReference type="Proteomes" id="UP000282211">
    <property type="component" value="Unassembled WGS sequence"/>
</dbReference>
<protein>
    <recommendedName>
        <fullName evidence="3">Endolytic peptidoglycan transglycosylase RlpA</fullName>
        <ecNumber evidence="3">4.2.2.-</ecNumber>
    </recommendedName>
</protein>
<dbReference type="InterPro" id="IPR009009">
    <property type="entry name" value="RlpA-like_DPBB"/>
</dbReference>
<evidence type="ECO:0000313" key="8">
    <source>
        <dbReference type="EMBL" id="RKQ71376.1"/>
    </source>
</evidence>
<dbReference type="EMBL" id="RBII01000001">
    <property type="protein sequence ID" value="RKQ71376.1"/>
    <property type="molecule type" value="Genomic_DNA"/>
</dbReference>
<dbReference type="Pfam" id="PF03330">
    <property type="entry name" value="DPBB_1"/>
    <property type="match status" value="1"/>
</dbReference>
<evidence type="ECO:0000313" key="9">
    <source>
        <dbReference type="Proteomes" id="UP000282211"/>
    </source>
</evidence>
<organism evidence="8 9">
    <name type="scientific">Litorimonas taeanensis</name>
    <dbReference type="NCBI Taxonomy" id="568099"/>
    <lineage>
        <taxon>Bacteria</taxon>
        <taxon>Pseudomonadati</taxon>
        <taxon>Pseudomonadota</taxon>
        <taxon>Alphaproteobacteria</taxon>
        <taxon>Maricaulales</taxon>
        <taxon>Robiginitomaculaceae</taxon>
    </lineage>
</organism>
<dbReference type="HAMAP" id="MF_02071">
    <property type="entry name" value="RlpA"/>
    <property type="match status" value="1"/>
</dbReference>
<evidence type="ECO:0000256" key="5">
    <source>
        <dbReference type="SAM" id="MobiDB-lite"/>
    </source>
</evidence>
<keyword evidence="9" id="KW-1185">Reference proteome</keyword>
<dbReference type="SUPFAM" id="SSF50685">
    <property type="entry name" value="Barwin-like endoglucanases"/>
    <property type="match status" value="1"/>
</dbReference>
<dbReference type="PROSITE" id="PS51257">
    <property type="entry name" value="PROKAR_LIPOPROTEIN"/>
    <property type="match status" value="1"/>
</dbReference>
<feature type="region of interest" description="Disordered" evidence="5">
    <location>
        <begin position="58"/>
        <end position="98"/>
    </location>
</feature>
<evidence type="ECO:0000256" key="6">
    <source>
        <dbReference type="SAM" id="SignalP"/>
    </source>
</evidence>
<feature type="domain" description="RlpA-like protein double-psi beta-barrel" evidence="7">
    <location>
        <begin position="131"/>
        <end position="220"/>
    </location>
</feature>
<evidence type="ECO:0000256" key="1">
    <source>
        <dbReference type="ARBA" id="ARBA00023239"/>
    </source>
</evidence>
<keyword evidence="3 8" id="KW-0449">Lipoprotein</keyword>
<proteinExistence type="inferred from homology"/>
<accession>A0A420WKB7</accession>
<keyword evidence="3" id="KW-1003">Cell membrane</keyword>
<dbReference type="InterPro" id="IPR036908">
    <property type="entry name" value="RlpA-like_sf"/>
</dbReference>
<dbReference type="EC" id="4.2.2.-" evidence="3"/>
<dbReference type="Gene3D" id="2.40.40.10">
    <property type="entry name" value="RlpA-like domain"/>
    <property type="match status" value="1"/>
</dbReference>
<comment type="subcellular location">
    <subcellularLocation>
        <location evidence="3">Cell membrane</location>
        <topology evidence="3">Lipid-anchor</topology>
    </subcellularLocation>
</comment>
<dbReference type="GO" id="GO:0071555">
    <property type="term" value="P:cell wall organization"/>
    <property type="evidence" value="ECO:0007669"/>
    <property type="project" value="UniProtKB-KW"/>
</dbReference>
<dbReference type="NCBIfam" id="TIGR00413">
    <property type="entry name" value="rlpA"/>
    <property type="match status" value="1"/>
</dbReference>
<dbReference type="RefSeq" id="WP_233345388.1">
    <property type="nucleotide sequence ID" value="NZ_RBII01000001.1"/>
</dbReference>
<keyword evidence="1 3" id="KW-0456">Lyase</keyword>
<feature type="compositionally biased region" description="Polar residues" evidence="5">
    <location>
        <begin position="88"/>
        <end position="98"/>
    </location>
</feature>
<feature type="chain" id="PRO_5019595899" description="Endolytic peptidoglycan transglycosylase RlpA" evidence="6">
    <location>
        <begin position="29"/>
        <end position="365"/>
    </location>
</feature>
<dbReference type="PANTHER" id="PTHR34183">
    <property type="entry name" value="ENDOLYTIC PEPTIDOGLYCAN TRANSGLYCOSYLASE RLPA"/>
    <property type="match status" value="1"/>
</dbReference>
<dbReference type="PANTHER" id="PTHR34183:SF1">
    <property type="entry name" value="ENDOLYTIC PEPTIDOGLYCAN TRANSGLYCOSYLASE RLPA"/>
    <property type="match status" value="1"/>
</dbReference>
<feature type="signal peptide" evidence="6">
    <location>
        <begin position="1"/>
        <end position="28"/>
    </location>
</feature>
<dbReference type="FunCoup" id="A0A420WKB7">
    <property type="interactions" value="32"/>
</dbReference>
<dbReference type="CDD" id="cd22268">
    <property type="entry name" value="DPBB_RlpA-like"/>
    <property type="match status" value="1"/>
</dbReference>
<dbReference type="GO" id="GO:0005886">
    <property type="term" value="C:plasma membrane"/>
    <property type="evidence" value="ECO:0007669"/>
    <property type="project" value="UniProtKB-SubCell"/>
</dbReference>
<dbReference type="GO" id="GO:0008932">
    <property type="term" value="F:lytic endotransglycosylase activity"/>
    <property type="evidence" value="ECO:0007669"/>
    <property type="project" value="UniProtKB-UniRule"/>
</dbReference>
<sequence length="365" mass="40004">MVKVEVRTAKLIRLGLCTLMGLGMTACASTNIVKMTEPAPITYKIGQGATQYASLTLPKVANKNHRRQSSPKYSMREPMPYSALPQKPSYSGPQFSEQSTDSELYAHQKLGKRYKVNGESYSPKHEPNYDETGIASWYGEKFHGRPTATGETFNMNDLTAAHKTLPLNSMLHVENLENGRSLIVRLNDRGPFIDNRIIDLSKGAAEALGTINGGLARVRVRYIGPADPNAATGPIMTPPVYEDIPPALSVEAPTPTPKAVPYSALPYSGVDTMPFEAPKDTSPATPKVSLDYFDVQRGSDLEPNYNPIAPTRPVPAPIEEPEMPEDGGQITLTIKGPIHIAKHDKTSAEPKFIPAVNYREYKTKR</sequence>
<evidence type="ECO:0000259" key="7">
    <source>
        <dbReference type="Pfam" id="PF03330"/>
    </source>
</evidence>
<evidence type="ECO:0000256" key="3">
    <source>
        <dbReference type="HAMAP-Rule" id="MF_02071"/>
    </source>
</evidence>
<dbReference type="InterPro" id="IPR034718">
    <property type="entry name" value="RlpA"/>
</dbReference>
<comment type="function">
    <text evidence="3">Lytic transglycosylase with a strong preference for naked glycan strands that lack stem peptides.</text>
</comment>
<dbReference type="InterPro" id="IPR012997">
    <property type="entry name" value="RplA"/>
</dbReference>